<feature type="domain" description="Retrotransposon gag" evidence="2">
    <location>
        <begin position="108"/>
        <end position="209"/>
    </location>
</feature>
<feature type="region of interest" description="Disordered" evidence="1">
    <location>
        <begin position="238"/>
        <end position="298"/>
    </location>
</feature>
<gene>
    <name evidence="3" type="ORF">Tci_675217</name>
</gene>
<proteinExistence type="predicted"/>
<evidence type="ECO:0000256" key="1">
    <source>
        <dbReference type="SAM" id="MobiDB-lite"/>
    </source>
</evidence>
<dbReference type="EMBL" id="BKCJ010537554">
    <property type="protein sequence ID" value="GFB03246.1"/>
    <property type="molecule type" value="Genomic_DNA"/>
</dbReference>
<reference evidence="3" key="1">
    <citation type="journal article" date="2019" name="Sci. Rep.">
        <title>Draft genome of Tanacetum cinerariifolium, the natural source of mosquito coil.</title>
        <authorList>
            <person name="Yamashiro T."/>
            <person name="Shiraishi A."/>
            <person name="Satake H."/>
            <person name="Nakayama K."/>
        </authorList>
    </citation>
    <scope>NUCLEOTIDE SEQUENCE</scope>
</reference>
<feature type="compositionally biased region" description="Polar residues" evidence="1">
    <location>
        <begin position="273"/>
        <end position="298"/>
    </location>
</feature>
<dbReference type="InterPro" id="IPR005162">
    <property type="entry name" value="Retrotrans_gag_dom"/>
</dbReference>
<evidence type="ECO:0000313" key="3">
    <source>
        <dbReference type="EMBL" id="GFB03246.1"/>
    </source>
</evidence>
<protein>
    <submittedName>
        <fullName evidence="3">Zinc finger, CCHC-type, retrotransposon Gag domain protein</fullName>
    </submittedName>
</protein>
<organism evidence="3">
    <name type="scientific">Tanacetum cinerariifolium</name>
    <name type="common">Dalmatian daisy</name>
    <name type="synonym">Chrysanthemum cinerariifolium</name>
    <dbReference type="NCBI Taxonomy" id="118510"/>
    <lineage>
        <taxon>Eukaryota</taxon>
        <taxon>Viridiplantae</taxon>
        <taxon>Streptophyta</taxon>
        <taxon>Embryophyta</taxon>
        <taxon>Tracheophyta</taxon>
        <taxon>Spermatophyta</taxon>
        <taxon>Magnoliopsida</taxon>
        <taxon>eudicotyledons</taxon>
        <taxon>Gunneridae</taxon>
        <taxon>Pentapetalae</taxon>
        <taxon>asterids</taxon>
        <taxon>campanulids</taxon>
        <taxon>Asterales</taxon>
        <taxon>Asteraceae</taxon>
        <taxon>Asteroideae</taxon>
        <taxon>Anthemideae</taxon>
        <taxon>Anthemidinae</taxon>
        <taxon>Tanacetum</taxon>
    </lineage>
</organism>
<comment type="caution">
    <text evidence="3">The sequence shown here is derived from an EMBL/GenBank/DDBJ whole genome shotgun (WGS) entry which is preliminary data.</text>
</comment>
<sequence>MVTTRNNLNDNVPNFEAMINADVANALPNLTAALRTQITNDIRNGAGPFGDGGGDPIPHGIHVWIERFTKLKPLTFRSDATPAEAEDWITYMEKLFQVLGCPNNFKTRLAAFKLEGDALSWWKAHLHTQVGGDAFTDTCTWVAFREIFYNWYFSASEQQRYEREYRSICQLDRENSGEYMKRFTRLASFVGAAAGDAQRQARHFKWGLKKWVLDQTVNTDYTNVAQVAAAARNIELLHEGGNSNKRDRDGNRDFRGQDQRSAGRNKNDRHGQGNYNQRQHRNQSTWDFNQGHASGSSG</sequence>
<feature type="non-terminal residue" evidence="3">
    <location>
        <position position="1"/>
    </location>
</feature>
<dbReference type="AlphaFoldDB" id="A0A699KRT9"/>
<name>A0A699KRT9_TANCI</name>
<feature type="compositionally biased region" description="Basic and acidic residues" evidence="1">
    <location>
        <begin position="244"/>
        <end position="258"/>
    </location>
</feature>
<accession>A0A699KRT9</accession>
<evidence type="ECO:0000259" key="2">
    <source>
        <dbReference type="Pfam" id="PF03732"/>
    </source>
</evidence>
<dbReference type="Pfam" id="PF03732">
    <property type="entry name" value="Retrotrans_gag"/>
    <property type="match status" value="1"/>
</dbReference>